<dbReference type="Proteomes" id="UP000521922">
    <property type="component" value="Unassembled WGS sequence"/>
</dbReference>
<dbReference type="RefSeq" id="WP_179750585.1">
    <property type="nucleotide sequence ID" value="NZ_BAAAGN010000005.1"/>
</dbReference>
<evidence type="ECO:0000313" key="1">
    <source>
        <dbReference type="EMBL" id="NYD21940.1"/>
    </source>
</evidence>
<dbReference type="AlphaFoldDB" id="A0A7Y9DJW6"/>
<dbReference type="EMBL" id="JACCBB010000001">
    <property type="protein sequence ID" value="NYD21940.1"/>
    <property type="molecule type" value="Genomic_DNA"/>
</dbReference>
<keyword evidence="2" id="KW-1185">Reference proteome</keyword>
<comment type="caution">
    <text evidence="1">The sequence shown here is derived from an EMBL/GenBank/DDBJ whole genome shotgun (WGS) entry which is preliminary data.</text>
</comment>
<name>A0A7Y9DJW6_9ACTN</name>
<gene>
    <name evidence="1" type="ORF">BJ968_001480</name>
</gene>
<sequence length="184" mass="19675">MSVATDRPVRGYRLAVPAWWDRVDLTAPEPERQRVVTDLVARQFRGRDDAPLARRDVTRLLLEQVRHAHEVGGLELHLSARAVAGVVVPVSLLVHALPADAVHAEPGFETWTTGAGTGVRRRREQHLDGGPEGPVATTVVEHRVPAPVAAGTWLALTTSTVSGPLADPVAGLADAVAATLRWVA</sequence>
<proteinExistence type="predicted"/>
<accession>A0A7Y9DJW6</accession>
<reference evidence="1 2" key="1">
    <citation type="submission" date="2020-07" db="EMBL/GenBank/DDBJ databases">
        <title>Sequencing the genomes of 1000 actinobacteria strains.</title>
        <authorList>
            <person name="Klenk H.-P."/>
        </authorList>
    </citation>
    <scope>NUCLEOTIDE SEQUENCE [LARGE SCALE GENOMIC DNA]</scope>
    <source>
        <strain evidence="1 2">DSM 7487</strain>
    </source>
</reference>
<organism evidence="1 2">
    <name type="scientific">Kineococcus aurantiacus</name>
    <dbReference type="NCBI Taxonomy" id="37633"/>
    <lineage>
        <taxon>Bacteria</taxon>
        <taxon>Bacillati</taxon>
        <taxon>Actinomycetota</taxon>
        <taxon>Actinomycetes</taxon>
        <taxon>Kineosporiales</taxon>
        <taxon>Kineosporiaceae</taxon>
        <taxon>Kineococcus</taxon>
    </lineage>
</organism>
<protein>
    <submittedName>
        <fullName evidence="1">Uncharacterized protein</fullName>
    </submittedName>
</protein>
<evidence type="ECO:0000313" key="2">
    <source>
        <dbReference type="Proteomes" id="UP000521922"/>
    </source>
</evidence>